<proteinExistence type="predicted"/>
<sequence>MAMSTPESEELTMMSWSSGLYALAAVIFNMALRFVLMADIPINKSYGGQLQFLTILGVVGSYITVTIGLLANIVGSPFLLRVKNSLLVLSAPVEVLISILYGSISLVNRELLVPKSVTFFMPPQMDFALHGAPAILLVIDFLYFSPNWTASPLAVLTLYSSAGVAYWTWVHRTYSINNYFPYPLLEIVTTEQRALIFAVSIAILYGVFFCLRKLHSIVNKAHVKSEKTA</sequence>
<reference evidence="2" key="1">
    <citation type="journal article" date="2024" name="Front. Bioeng. Biotechnol.">
        <title>Genome-scale model development and genomic sequencing of the oleaginous clade Lipomyces.</title>
        <authorList>
            <person name="Czajka J.J."/>
            <person name="Han Y."/>
            <person name="Kim J."/>
            <person name="Mondo S.J."/>
            <person name="Hofstad B.A."/>
            <person name="Robles A."/>
            <person name="Haridas S."/>
            <person name="Riley R."/>
            <person name="LaButti K."/>
            <person name="Pangilinan J."/>
            <person name="Andreopoulos W."/>
            <person name="Lipzen A."/>
            <person name="Yan J."/>
            <person name="Wang M."/>
            <person name="Ng V."/>
            <person name="Grigoriev I.V."/>
            <person name="Spatafora J.W."/>
            <person name="Magnuson J.K."/>
            <person name="Baker S.E."/>
            <person name="Pomraning K.R."/>
        </authorList>
    </citation>
    <scope>NUCLEOTIDE SEQUENCE [LARGE SCALE GENOMIC DNA]</scope>
    <source>
        <strain evidence="2">CBS 10300</strain>
    </source>
</reference>
<organism evidence="1 2">
    <name type="scientific">Lipomyces orientalis</name>
    <dbReference type="NCBI Taxonomy" id="1233043"/>
    <lineage>
        <taxon>Eukaryota</taxon>
        <taxon>Fungi</taxon>
        <taxon>Dikarya</taxon>
        <taxon>Ascomycota</taxon>
        <taxon>Saccharomycotina</taxon>
        <taxon>Lipomycetes</taxon>
        <taxon>Lipomycetales</taxon>
        <taxon>Lipomycetaceae</taxon>
        <taxon>Lipomyces</taxon>
    </lineage>
</organism>
<protein>
    <submittedName>
        <fullName evidence="1">FAR-17a/AIG1-like protein</fullName>
    </submittedName>
</protein>
<evidence type="ECO:0000313" key="1">
    <source>
        <dbReference type="EMBL" id="KAK9322674.1"/>
    </source>
</evidence>
<dbReference type="Proteomes" id="UP001489719">
    <property type="component" value="Unassembled WGS sequence"/>
</dbReference>
<name>A0ACC3TNF7_9ASCO</name>
<keyword evidence="2" id="KW-1185">Reference proteome</keyword>
<gene>
    <name evidence="1" type="ORF">V1517DRAFT_322489</name>
</gene>
<dbReference type="EMBL" id="MU970072">
    <property type="protein sequence ID" value="KAK9322674.1"/>
    <property type="molecule type" value="Genomic_DNA"/>
</dbReference>
<accession>A0ACC3TNF7</accession>
<evidence type="ECO:0000313" key="2">
    <source>
        <dbReference type="Proteomes" id="UP001489719"/>
    </source>
</evidence>
<comment type="caution">
    <text evidence="1">The sequence shown here is derived from an EMBL/GenBank/DDBJ whole genome shotgun (WGS) entry which is preliminary data.</text>
</comment>